<evidence type="ECO:0000313" key="11">
    <source>
        <dbReference type="EMBL" id="KAG7164716.1"/>
    </source>
</evidence>
<evidence type="ECO:0000256" key="2">
    <source>
        <dbReference type="ARBA" id="ARBA00009063"/>
    </source>
</evidence>
<dbReference type="CDD" id="cd15851">
    <property type="entry name" value="SNARE_Syntaxin6"/>
    <property type="match status" value="1"/>
</dbReference>
<dbReference type="SUPFAM" id="SSF47661">
    <property type="entry name" value="t-snare proteins"/>
    <property type="match status" value="1"/>
</dbReference>
<evidence type="ECO:0000256" key="1">
    <source>
        <dbReference type="ARBA" id="ARBA00004211"/>
    </source>
</evidence>
<dbReference type="Pfam" id="PF05739">
    <property type="entry name" value="SNARE"/>
    <property type="match status" value="1"/>
</dbReference>
<dbReference type="PROSITE" id="PS50192">
    <property type="entry name" value="T_SNARE"/>
    <property type="match status" value="1"/>
</dbReference>
<sequence>WLKREAASSAVILRLSPVTLLSDAHHRGHHSSSTIATTHPSPTILIPWTVFVPQYRRNDAITPNAAFTQYSTQERLRLRDVLVFLSMSNPFIIYVEFLPVTPCPGSPAPLDDPGGGEPLTRMDDPPWEWGSSEPPSPPPVPRLVYQLLLQVELELSLYVAAAALLYAFMLVFLNSECPRIVEKNPRKFKIDSGELAARRTFIEHTKEEVKSMKERLNLTKKDRDVTARQVPESVGPVDDNSPLKMPQVVTHGATRYSRLVNEADSPNGEFIERTLVQQQMIMNQQDGQLDQIASSMGTLKNMSRQIGQEVDEQAVMLDDFGHEMENTQSKMENTLSKMAKVMHLSNDRRQWAAIGALSSVLVVVLILFFVL</sequence>
<evidence type="ECO:0000256" key="6">
    <source>
        <dbReference type="ARBA" id="ARBA00023054"/>
    </source>
</evidence>
<dbReference type="InterPro" id="IPR000727">
    <property type="entry name" value="T_SNARE_dom"/>
</dbReference>
<evidence type="ECO:0000256" key="9">
    <source>
        <dbReference type="SAM" id="Phobius"/>
    </source>
</evidence>
<evidence type="ECO:0000256" key="7">
    <source>
        <dbReference type="ARBA" id="ARBA00023136"/>
    </source>
</evidence>
<dbReference type="GO" id="GO:0006886">
    <property type="term" value="P:intracellular protein transport"/>
    <property type="evidence" value="ECO:0007669"/>
    <property type="project" value="InterPro"/>
</dbReference>
<gene>
    <name evidence="11" type="primary">Stx6-L</name>
    <name evidence="11" type="ORF">Hamer_G005116</name>
</gene>
<feature type="domain" description="T-SNARE coiled-coil homology" evidence="10">
    <location>
        <begin position="279"/>
        <end position="341"/>
    </location>
</feature>
<keyword evidence="12" id="KW-1185">Reference proteome</keyword>
<keyword evidence="5 9" id="KW-1133">Transmembrane helix</keyword>
<comment type="similarity">
    <text evidence="2">Belongs to the syntaxin family.</text>
</comment>
<feature type="region of interest" description="Disordered" evidence="8">
    <location>
        <begin position="224"/>
        <end position="245"/>
    </location>
</feature>
<organism evidence="11 12">
    <name type="scientific">Homarus americanus</name>
    <name type="common">American lobster</name>
    <dbReference type="NCBI Taxonomy" id="6706"/>
    <lineage>
        <taxon>Eukaryota</taxon>
        <taxon>Metazoa</taxon>
        <taxon>Ecdysozoa</taxon>
        <taxon>Arthropoda</taxon>
        <taxon>Crustacea</taxon>
        <taxon>Multicrustacea</taxon>
        <taxon>Malacostraca</taxon>
        <taxon>Eumalacostraca</taxon>
        <taxon>Eucarida</taxon>
        <taxon>Decapoda</taxon>
        <taxon>Pleocyemata</taxon>
        <taxon>Astacidea</taxon>
        <taxon>Nephropoidea</taxon>
        <taxon>Nephropidae</taxon>
        <taxon>Homarus</taxon>
    </lineage>
</organism>
<feature type="transmembrane region" description="Helical" evidence="9">
    <location>
        <begin position="155"/>
        <end position="173"/>
    </location>
</feature>
<evidence type="ECO:0000259" key="10">
    <source>
        <dbReference type="PROSITE" id="PS50192"/>
    </source>
</evidence>
<dbReference type="InterPro" id="IPR006012">
    <property type="entry name" value="Syntaxin/epimorphin_CS"/>
</dbReference>
<dbReference type="EMBL" id="JAHLQT010024959">
    <property type="protein sequence ID" value="KAG7164716.1"/>
    <property type="molecule type" value="Genomic_DNA"/>
</dbReference>
<dbReference type="AlphaFoldDB" id="A0A8J5JV05"/>
<reference evidence="11" key="1">
    <citation type="journal article" date="2021" name="Sci. Adv.">
        <title>The American lobster genome reveals insights on longevity, neural, and immune adaptations.</title>
        <authorList>
            <person name="Polinski J.M."/>
            <person name="Zimin A.V."/>
            <person name="Clark K.F."/>
            <person name="Kohn A.B."/>
            <person name="Sadowski N."/>
            <person name="Timp W."/>
            <person name="Ptitsyn A."/>
            <person name="Khanna P."/>
            <person name="Romanova D.Y."/>
            <person name="Williams P."/>
            <person name="Greenwood S.J."/>
            <person name="Moroz L.L."/>
            <person name="Walt D.R."/>
            <person name="Bodnar A.G."/>
        </authorList>
    </citation>
    <scope>NUCLEOTIDE SEQUENCE</scope>
    <source>
        <strain evidence="11">GMGI-L3</strain>
    </source>
</reference>
<comment type="caution">
    <text evidence="11">The sequence shown here is derived from an EMBL/GenBank/DDBJ whole genome shotgun (WGS) entry which is preliminary data.</text>
</comment>
<proteinExistence type="inferred from homology"/>
<dbReference type="SMART" id="SM00397">
    <property type="entry name" value="t_SNARE"/>
    <property type="match status" value="1"/>
</dbReference>
<dbReference type="GO" id="GO:0005484">
    <property type="term" value="F:SNAP receptor activity"/>
    <property type="evidence" value="ECO:0007669"/>
    <property type="project" value="InterPro"/>
</dbReference>
<dbReference type="PROSITE" id="PS00914">
    <property type="entry name" value="SYNTAXIN"/>
    <property type="match status" value="1"/>
</dbReference>
<feature type="transmembrane region" description="Helical" evidence="9">
    <location>
        <begin position="81"/>
        <end position="100"/>
    </location>
</feature>
<feature type="transmembrane region" description="Helical" evidence="9">
    <location>
        <begin position="351"/>
        <end position="370"/>
    </location>
</feature>
<comment type="subcellular location">
    <subcellularLocation>
        <location evidence="1">Membrane</location>
        <topology evidence="1">Single-pass type IV membrane protein</topology>
    </subcellularLocation>
</comment>
<dbReference type="GO" id="GO:0016020">
    <property type="term" value="C:membrane"/>
    <property type="evidence" value="ECO:0007669"/>
    <property type="project" value="UniProtKB-SubCell"/>
</dbReference>
<keyword evidence="6" id="KW-0175">Coiled coil</keyword>
<evidence type="ECO:0000256" key="3">
    <source>
        <dbReference type="ARBA" id="ARBA00022448"/>
    </source>
</evidence>
<keyword evidence="7 9" id="KW-0472">Membrane</keyword>
<dbReference type="FunFam" id="1.20.5.110:FF:000006">
    <property type="entry name" value="Syntaxin 6"/>
    <property type="match status" value="1"/>
</dbReference>
<evidence type="ECO:0000256" key="4">
    <source>
        <dbReference type="ARBA" id="ARBA00022692"/>
    </source>
</evidence>
<keyword evidence="3" id="KW-0813">Transport</keyword>
<protein>
    <submittedName>
        <fullName evidence="11">Syntaxin-6-like</fullName>
    </submittedName>
</protein>
<evidence type="ECO:0000313" key="12">
    <source>
        <dbReference type="Proteomes" id="UP000747542"/>
    </source>
</evidence>
<feature type="non-terminal residue" evidence="11">
    <location>
        <position position="1"/>
    </location>
</feature>
<dbReference type="Gene3D" id="1.20.58.90">
    <property type="match status" value="1"/>
</dbReference>
<dbReference type="Gene3D" id="1.20.5.110">
    <property type="match status" value="1"/>
</dbReference>
<accession>A0A8J5JV05</accession>
<evidence type="ECO:0000256" key="5">
    <source>
        <dbReference type="ARBA" id="ARBA00022989"/>
    </source>
</evidence>
<dbReference type="SUPFAM" id="SSF58038">
    <property type="entry name" value="SNARE fusion complex"/>
    <property type="match status" value="1"/>
</dbReference>
<name>A0A8J5JV05_HOMAM</name>
<dbReference type="InterPro" id="IPR010989">
    <property type="entry name" value="SNARE"/>
</dbReference>
<feature type="region of interest" description="Disordered" evidence="8">
    <location>
        <begin position="106"/>
        <end position="137"/>
    </location>
</feature>
<keyword evidence="4 9" id="KW-0812">Transmembrane</keyword>
<dbReference type="GO" id="GO:0016192">
    <property type="term" value="P:vesicle-mediated transport"/>
    <property type="evidence" value="ECO:0007669"/>
    <property type="project" value="InterPro"/>
</dbReference>
<evidence type="ECO:0000256" key="8">
    <source>
        <dbReference type="SAM" id="MobiDB-lite"/>
    </source>
</evidence>
<dbReference type="Proteomes" id="UP000747542">
    <property type="component" value="Unassembled WGS sequence"/>
</dbReference>
<dbReference type="PANTHER" id="PTHR12791">
    <property type="entry name" value="GOLGI SNARE BET1-RELATED"/>
    <property type="match status" value="1"/>
</dbReference>